<dbReference type="InterPro" id="IPR003171">
    <property type="entry name" value="Mehydrof_redctse-like"/>
</dbReference>
<dbReference type="PANTHER" id="PTHR45754">
    <property type="entry name" value="METHYLENETETRAHYDROFOLATE REDUCTASE"/>
    <property type="match status" value="1"/>
</dbReference>
<evidence type="ECO:0000256" key="5">
    <source>
        <dbReference type="ARBA" id="ARBA00022630"/>
    </source>
</evidence>
<sequence length="292" mass="31697">MIISDLFKKKKAVYSFEIFPPKPTADVAAVSDTIEKLAALSPDYISVTCSAGGTGNSRTAEIAKLVQKNGVEPLAHVTCINSSKSDVARTLAELSENKIYNVLALRGDRIAGAQESKDFAHASDLVSFIRQWGGGKFDIAGACYPEGHPESPDILTDIRNLKKKADAGVTHLNTQLFYDNEDFFRFRDMLALAGIDVPVQAGIMPLVKKAHVDRTIALSGAKIPAKISRMISRFYDKPDALMEAGIAYAVSQIVDLLSAGVQGIHLYVMNNAYVAERITESVKHILNEVNGE</sequence>
<proteinExistence type="inferred from homology"/>
<dbReference type="Pfam" id="PF02219">
    <property type="entry name" value="MTHFR"/>
    <property type="match status" value="1"/>
</dbReference>
<dbReference type="InterPro" id="IPR004620">
    <property type="entry name" value="MTHF_reductase_bac"/>
</dbReference>
<evidence type="ECO:0000256" key="10">
    <source>
        <dbReference type="ARBA" id="ARBA00034478"/>
    </source>
</evidence>
<dbReference type="Proteomes" id="UP000824132">
    <property type="component" value="Unassembled WGS sequence"/>
</dbReference>
<dbReference type="CDD" id="cd00537">
    <property type="entry name" value="MTHFR"/>
    <property type="match status" value="1"/>
</dbReference>
<evidence type="ECO:0000256" key="4">
    <source>
        <dbReference type="ARBA" id="ARBA00022605"/>
    </source>
</evidence>
<evidence type="ECO:0000256" key="3">
    <source>
        <dbReference type="ARBA" id="ARBA00006743"/>
    </source>
</evidence>
<dbReference type="Gene3D" id="3.20.20.220">
    <property type="match status" value="1"/>
</dbReference>
<evidence type="ECO:0000313" key="13">
    <source>
        <dbReference type="EMBL" id="HIZ03216.1"/>
    </source>
</evidence>
<keyword evidence="4" id="KW-0028">Amino-acid biosynthesis</keyword>
<comment type="similarity">
    <text evidence="3 12">Belongs to the methylenetetrahydrofolate reductase family.</text>
</comment>
<comment type="caution">
    <text evidence="13">The sequence shown here is derived from an EMBL/GenBank/DDBJ whole genome shotgun (WGS) entry which is preliminary data.</text>
</comment>
<dbReference type="GO" id="GO:0071949">
    <property type="term" value="F:FAD binding"/>
    <property type="evidence" value="ECO:0007669"/>
    <property type="project" value="TreeGrafter"/>
</dbReference>
<keyword evidence="9" id="KW-0486">Methionine biosynthesis</keyword>
<dbReference type="EMBL" id="DXCL01000018">
    <property type="protein sequence ID" value="HIZ03216.1"/>
    <property type="molecule type" value="Genomic_DNA"/>
</dbReference>
<evidence type="ECO:0000313" key="14">
    <source>
        <dbReference type="Proteomes" id="UP000824132"/>
    </source>
</evidence>
<evidence type="ECO:0000256" key="8">
    <source>
        <dbReference type="ARBA" id="ARBA00023027"/>
    </source>
</evidence>
<dbReference type="NCBIfam" id="TIGR00676">
    <property type="entry name" value="fadh2"/>
    <property type="match status" value="1"/>
</dbReference>
<accession>A0A9D2CYI9</accession>
<dbReference type="GO" id="GO:0106312">
    <property type="term" value="F:methylenetetrahydrofolate reductase (NADH) activity"/>
    <property type="evidence" value="ECO:0007669"/>
    <property type="project" value="UniProtKB-EC"/>
</dbReference>
<evidence type="ECO:0000256" key="11">
    <source>
        <dbReference type="ARBA" id="ARBA00048628"/>
    </source>
</evidence>
<keyword evidence="5 12" id="KW-0285">Flavoprotein</keyword>
<dbReference type="InterPro" id="IPR029041">
    <property type="entry name" value="FAD-linked_oxidoreductase-like"/>
</dbReference>
<reference evidence="13" key="1">
    <citation type="journal article" date="2021" name="PeerJ">
        <title>Extensive microbial diversity within the chicken gut microbiome revealed by metagenomics and culture.</title>
        <authorList>
            <person name="Gilroy R."/>
            <person name="Ravi A."/>
            <person name="Getino M."/>
            <person name="Pursley I."/>
            <person name="Horton D.L."/>
            <person name="Alikhan N.F."/>
            <person name="Baker D."/>
            <person name="Gharbi K."/>
            <person name="Hall N."/>
            <person name="Watson M."/>
            <person name="Adriaenssens E.M."/>
            <person name="Foster-Nyarko E."/>
            <person name="Jarju S."/>
            <person name="Secka A."/>
            <person name="Antonio M."/>
            <person name="Oren A."/>
            <person name="Chaudhuri R.R."/>
            <person name="La Ragione R."/>
            <person name="Hildebrand F."/>
            <person name="Pallen M.J."/>
        </authorList>
    </citation>
    <scope>NUCLEOTIDE SEQUENCE</scope>
    <source>
        <strain evidence="13">CHK187-5294</strain>
    </source>
</reference>
<evidence type="ECO:0000256" key="7">
    <source>
        <dbReference type="ARBA" id="ARBA00023002"/>
    </source>
</evidence>
<gene>
    <name evidence="13" type="primary">metF</name>
    <name evidence="13" type="ORF">H9727_02920</name>
</gene>
<dbReference type="GO" id="GO:0009086">
    <property type="term" value="P:methionine biosynthetic process"/>
    <property type="evidence" value="ECO:0007669"/>
    <property type="project" value="UniProtKB-KW"/>
</dbReference>
<comment type="pathway">
    <text evidence="10">Amino-acid biosynthesis; L-methionine biosynthesis via de novo pathway.</text>
</comment>
<dbReference type="GO" id="GO:0005829">
    <property type="term" value="C:cytosol"/>
    <property type="evidence" value="ECO:0007669"/>
    <property type="project" value="InterPro"/>
</dbReference>
<dbReference type="PANTHER" id="PTHR45754:SF3">
    <property type="entry name" value="METHYLENETETRAHYDROFOLATE REDUCTASE (NADPH)"/>
    <property type="match status" value="1"/>
</dbReference>
<evidence type="ECO:0000256" key="2">
    <source>
        <dbReference type="ARBA" id="ARBA00004777"/>
    </source>
</evidence>
<evidence type="ECO:0000256" key="1">
    <source>
        <dbReference type="ARBA" id="ARBA00001974"/>
    </source>
</evidence>
<comment type="catalytic activity">
    <reaction evidence="11">
        <text>(6S)-5-methyl-5,6,7,8-tetrahydrofolate + NAD(+) = (6R)-5,10-methylene-5,6,7,8-tetrahydrofolate + NADH + H(+)</text>
        <dbReference type="Rhea" id="RHEA:19821"/>
        <dbReference type="ChEBI" id="CHEBI:15378"/>
        <dbReference type="ChEBI" id="CHEBI:15636"/>
        <dbReference type="ChEBI" id="CHEBI:18608"/>
        <dbReference type="ChEBI" id="CHEBI:57540"/>
        <dbReference type="ChEBI" id="CHEBI:57945"/>
        <dbReference type="EC" id="1.5.1.54"/>
    </reaction>
    <physiologicalReaction direction="right-to-left" evidence="11">
        <dbReference type="Rhea" id="RHEA:19823"/>
    </physiologicalReaction>
</comment>
<dbReference type="SUPFAM" id="SSF51730">
    <property type="entry name" value="FAD-linked oxidoreductase"/>
    <property type="match status" value="1"/>
</dbReference>
<keyword evidence="7 12" id="KW-0560">Oxidoreductase</keyword>
<organism evidence="13 14">
    <name type="scientific">Candidatus Borkfalkia avistercoris</name>
    <dbReference type="NCBI Taxonomy" id="2838504"/>
    <lineage>
        <taxon>Bacteria</taxon>
        <taxon>Bacillati</taxon>
        <taxon>Bacillota</taxon>
        <taxon>Clostridia</taxon>
        <taxon>Christensenellales</taxon>
        <taxon>Christensenellaceae</taxon>
        <taxon>Candidatus Borkfalkia</taxon>
    </lineage>
</organism>
<keyword evidence="6 12" id="KW-0274">FAD</keyword>
<dbReference type="EC" id="1.5.1.54" evidence="12"/>
<comment type="pathway">
    <text evidence="2 12">One-carbon metabolism; tetrahydrofolate interconversion.</text>
</comment>
<keyword evidence="8" id="KW-0520">NAD</keyword>
<evidence type="ECO:0000256" key="6">
    <source>
        <dbReference type="ARBA" id="ARBA00022827"/>
    </source>
</evidence>
<dbReference type="AlphaFoldDB" id="A0A9D2CYI9"/>
<dbReference type="GO" id="GO:0035999">
    <property type="term" value="P:tetrahydrofolate interconversion"/>
    <property type="evidence" value="ECO:0007669"/>
    <property type="project" value="TreeGrafter"/>
</dbReference>
<evidence type="ECO:0000256" key="9">
    <source>
        <dbReference type="ARBA" id="ARBA00023167"/>
    </source>
</evidence>
<comment type="cofactor">
    <cofactor evidence="1 12">
        <name>FAD</name>
        <dbReference type="ChEBI" id="CHEBI:57692"/>
    </cofactor>
</comment>
<protein>
    <recommendedName>
        <fullName evidence="12">Methylenetetrahydrofolate reductase</fullName>
        <ecNumber evidence="12">1.5.1.54</ecNumber>
    </recommendedName>
</protein>
<evidence type="ECO:0000256" key="12">
    <source>
        <dbReference type="RuleBase" id="RU003862"/>
    </source>
</evidence>
<reference evidence="13" key="2">
    <citation type="submission" date="2021-04" db="EMBL/GenBank/DDBJ databases">
        <authorList>
            <person name="Gilroy R."/>
        </authorList>
    </citation>
    <scope>NUCLEOTIDE SEQUENCE</scope>
    <source>
        <strain evidence="13">CHK187-5294</strain>
    </source>
</reference>
<name>A0A9D2CYI9_9FIRM</name>